<dbReference type="Proteomes" id="UP000215914">
    <property type="component" value="Chromosome 2"/>
</dbReference>
<gene>
    <name evidence="4" type="ORF">HannXRQ_Chr02g0048031</name>
    <name evidence="3" type="ORF">HanXRQr2_Chr02g0068971</name>
</gene>
<evidence type="ECO:0000313" key="5">
    <source>
        <dbReference type="Proteomes" id="UP000215914"/>
    </source>
</evidence>
<dbReference type="EMBL" id="CM007891">
    <property type="protein sequence ID" value="OTG34641.1"/>
    <property type="molecule type" value="Genomic_DNA"/>
</dbReference>
<sequence length="406" mass="47173">METLEEESTKTTVDPLKKTNANISLPTEVIEEILFRLPVKSILRFRSPSKPWLSRISNPSFTKLQFTRATAAHLSALFIFTFDRSTRKRHLLSSAHDGGPVTHLMTLHEFDYDDITAAQHLNGLVSFSCEEFPMEYTQVFVVNPSTHKIFKLPQLDLDFSKNLFGREWYVFVFDESEYDHKILIFRDFVHTMEIMIYSMSNYSWRKIIVEPPIGFTCDLLCYSTESGVCVNSVVHLMLIESYDILAFDLRTEKFSIIKTPQGVKPHESNTSYFNKGVSFCKDNIPRFIKINGCIGVVCHDLVLEKNEMHIWILQDYENRVWVREIVTFPKSWKKLGEPFPADSVNTDEVIFVSSNFSRNHAKSVSIYNRKNRCFKYLQFTPGHQFSLSRTMRIDQIGCYVESMVPL</sequence>
<dbReference type="InterPro" id="IPR001810">
    <property type="entry name" value="F-box_dom"/>
</dbReference>
<dbReference type="AlphaFoldDB" id="A0A251VIW8"/>
<proteinExistence type="predicted"/>
<feature type="domain" description="F-box associated beta-propeller type 3" evidence="2">
    <location>
        <begin position="79"/>
        <end position="378"/>
    </location>
</feature>
<evidence type="ECO:0000313" key="4">
    <source>
        <dbReference type="EMBL" id="OTG34641.1"/>
    </source>
</evidence>
<dbReference type="CDD" id="cd22157">
    <property type="entry name" value="F-box_AtFBW1-like"/>
    <property type="match status" value="1"/>
</dbReference>
<organism evidence="4 5">
    <name type="scientific">Helianthus annuus</name>
    <name type="common">Common sunflower</name>
    <dbReference type="NCBI Taxonomy" id="4232"/>
    <lineage>
        <taxon>Eukaryota</taxon>
        <taxon>Viridiplantae</taxon>
        <taxon>Streptophyta</taxon>
        <taxon>Embryophyta</taxon>
        <taxon>Tracheophyta</taxon>
        <taxon>Spermatophyta</taxon>
        <taxon>Magnoliopsida</taxon>
        <taxon>eudicotyledons</taxon>
        <taxon>Gunneridae</taxon>
        <taxon>Pentapetalae</taxon>
        <taxon>asterids</taxon>
        <taxon>campanulids</taxon>
        <taxon>Asterales</taxon>
        <taxon>Asteraceae</taxon>
        <taxon>Asteroideae</taxon>
        <taxon>Heliantheae alliance</taxon>
        <taxon>Heliantheae</taxon>
        <taxon>Helianthus</taxon>
    </lineage>
</organism>
<dbReference type="EMBL" id="MNCJ02000317">
    <property type="protein sequence ID" value="KAF5818686.1"/>
    <property type="molecule type" value="Genomic_DNA"/>
</dbReference>
<reference evidence="3" key="3">
    <citation type="submission" date="2020-06" db="EMBL/GenBank/DDBJ databases">
        <title>Helianthus annuus Genome sequencing and assembly Release 2.</title>
        <authorList>
            <person name="Gouzy J."/>
            <person name="Langlade N."/>
            <person name="Munos S."/>
        </authorList>
    </citation>
    <scope>NUCLEOTIDE SEQUENCE</scope>
    <source>
        <tissue evidence="3">Leaves</tissue>
    </source>
</reference>
<protein>
    <submittedName>
        <fullName evidence="3 4">F-box domain-containing protein</fullName>
    </submittedName>
</protein>
<dbReference type="InterPro" id="IPR013187">
    <property type="entry name" value="F-box-assoc_dom_typ3"/>
</dbReference>
<reference evidence="4" key="2">
    <citation type="submission" date="2017-02" db="EMBL/GenBank/DDBJ databases">
        <title>Sunflower complete genome.</title>
        <authorList>
            <person name="Langlade N."/>
            <person name="Munos S."/>
        </authorList>
    </citation>
    <scope>NUCLEOTIDE SEQUENCE [LARGE SCALE GENOMIC DNA]</scope>
    <source>
        <tissue evidence="4">Leaves</tissue>
    </source>
</reference>
<name>A0A251VIW8_HELAN</name>
<accession>A0A251VIW8</accession>
<dbReference type="Pfam" id="PF00646">
    <property type="entry name" value="F-box"/>
    <property type="match status" value="1"/>
</dbReference>
<dbReference type="PANTHER" id="PTHR31111:SF125">
    <property type="entry name" value="F-BOX PROTEIN CPR30-LIKE"/>
    <property type="match status" value="1"/>
</dbReference>
<feature type="domain" description="F-box" evidence="1">
    <location>
        <begin position="24"/>
        <end position="63"/>
    </location>
</feature>
<evidence type="ECO:0000313" key="3">
    <source>
        <dbReference type="EMBL" id="KAF5818686.1"/>
    </source>
</evidence>
<dbReference type="PANTHER" id="PTHR31111">
    <property type="entry name" value="BNAA05G37150D PROTEIN-RELATED"/>
    <property type="match status" value="1"/>
</dbReference>
<dbReference type="NCBIfam" id="TIGR01640">
    <property type="entry name" value="F_box_assoc_1"/>
    <property type="match status" value="1"/>
</dbReference>
<dbReference type="OMA" id="EKNEMHI"/>
<dbReference type="InParanoid" id="A0A251VIW8"/>
<evidence type="ECO:0000259" key="2">
    <source>
        <dbReference type="Pfam" id="PF08268"/>
    </source>
</evidence>
<dbReference type="Pfam" id="PF08268">
    <property type="entry name" value="FBA_3"/>
    <property type="match status" value="1"/>
</dbReference>
<dbReference type="Gramene" id="mRNA:HanXRQr2_Chr02g0068971">
    <property type="protein sequence ID" value="CDS:HanXRQr2_Chr02g0068971.1"/>
    <property type="gene ID" value="HanXRQr2_Chr02g0068971"/>
</dbReference>
<evidence type="ECO:0000259" key="1">
    <source>
        <dbReference type="Pfam" id="PF00646"/>
    </source>
</evidence>
<dbReference type="InterPro" id="IPR017451">
    <property type="entry name" value="F-box-assoc_interact_dom"/>
</dbReference>
<dbReference type="SUPFAM" id="SSF81383">
    <property type="entry name" value="F-box domain"/>
    <property type="match status" value="1"/>
</dbReference>
<dbReference type="InterPro" id="IPR036047">
    <property type="entry name" value="F-box-like_dom_sf"/>
</dbReference>
<reference evidence="3 5" key="1">
    <citation type="journal article" date="2017" name="Nature">
        <title>The sunflower genome provides insights into oil metabolism, flowering and Asterid evolution.</title>
        <authorList>
            <person name="Badouin H."/>
            <person name="Gouzy J."/>
            <person name="Grassa C.J."/>
            <person name="Murat F."/>
            <person name="Staton S.E."/>
            <person name="Cottret L."/>
            <person name="Lelandais-Briere C."/>
            <person name="Owens G.L."/>
            <person name="Carrere S."/>
            <person name="Mayjonade B."/>
            <person name="Legrand L."/>
            <person name="Gill N."/>
            <person name="Kane N.C."/>
            <person name="Bowers J.E."/>
            <person name="Hubner S."/>
            <person name="Bellec A."/>
            <person name="Berard A."/>
            <person name="Berges H."/>
            <person name="Blanchet N."/>
            <person name="Boniface M.C."/>
            <person name="Brunel D."/>
            <person name="Catrice O."/>
            <person name="Chaidir N."/>
            <person name="Claudel C."/>
            <person name="Donnadieu C."/>
            <person name="Faraut T."/>
            <person name="Fievet G."/>
            <person name="Helmstetter N."/>
            <person name="King M."/>
            <person name="Knapp S.J."/>
            <person name="Lai Z."/>
            <person name="Le Paslier M.C."/>
            <person name="Lippi Y."/>
            <person name="Lorenzon L."/>
            <person name="Mandel J.R."/>
            <person name="Marage G."/>
            <person name="Marchand G."/>
            <person name="Marquand E."/>
            <person name="Bret-Mestries E."/>
            <person name="Morien E."/>
            <person name="Nambeesan S."/>
            <person name="Nguyen T."/>
            <person name="Pegot-Espagnet P."/>
            <person name="Pouilly N."/>
            <person name="Raftis F."/>
            <person name="Sallet E."/>
            <person name="Schiex T."/>
            <person name="Thomas J."/>
            <person name="Vandecasteele C."/>
            <person name="Vares D."/>
            <person name="Vear F."/>
            <person name="Vautrin S."/>
            <person name="Crespi M."/>
            <person name="Mangin B."/>
            <person name="Burke J.M."/>
            <person name="Salse J."/>
            <person name="Munos S."/>
            <person name="Vincourt P."/>
            <person name="Rieseberg L.H."/>
            <person name="Langlade N.B."/>
        </authorList>
    </citation>
    <scope>NUCLEOTIDE SEQUENCE [LARGE SCALE GENOMIC DNA]</scope>
    <source>
        <strain evidence="5">cv. SF193</strain>
        <tissue evidence="3">Leaves</tissue>
    </source>
</reference>
<keyword evidence="5" id="KW-1185">Reference proteome</keyword>